<name>A0A9Q7XRY4_9BURK</name>
<dbReference type="Proteomes" id="UP000254259">
    <property type="component" value="Chromosome CBM2636"/>
</dbReference>
<accession>A0A9Q7XRY4</accession>
<evidence type="ECO:0000313" key="2">
    <source>
        <dbReference type="EMBL" id="SPD64742.1"/>
    </source>
</evidence>
<organism evidence="2 3">
    <name type="scientific">Cupriavidus taiwanensis</name>
    <dbReference type="NCBI Taxonomy" id="164546"/>
    <lineage>
        <taxon>Bacteria</taxon>
        <taxon>Pseudomonadati</taxon>
        <taxon>Pseudomonadota</taxon>
        <taxon>Betaproteobacteria</taxon>
        <taxon>Burkholderiales</taxon>
        <taxon>Burkholderiaceae</taxon>
        <taxon>Cupriavidus</taxon>
    </lineage>
</organism>
<proteinExistence type="predicted"/>
<dbReference type="AlphaFoldDB" id="A0A9Q7XRY4"/>
<protein>
    <submittedName>
        <fullName evidence="2">Uncharacterized protein</fullName>
    </submittedName>
</protein>
<dbReference type="EMBL" id="LT984813">
    <property type="protein sequence ID" value="SPD64742.1"/>
    <property type="molecule type" value="Genomic_DNA"/>
</dbReference>
<evidence type="ECO:0000256" key="1">
    <source>
        <dbReference type="SAM" id="MobiDB-lite"/>
    </source>
</evidence>
<evidence type="ECO:0000313" key="3">
    <source>
        <dbReference type="Proteomes" id="UP000254259"/>
    </source>
</evidence>
<gene>
    <name evidence="2" type="ORF">CBM2636_11765</name>
</gene>
<feature type="compositionally biased region" description="Polar residues" evidence="1">
    <location>
        <begin position="45"/>
        <end position="56"/>
    </location>
</feature>
<reference evidence="2 3" key="1">
    <citation type="submission" date="2018-01" db="EMBL/GenBank/DDBJ databases">
        <authorList>
            <person name="Clerissi C."/>
        </authorList>
    </citation>
    <scope>NUCLEOTIDE SEQUENCE [LARGE SCALE GENOMIC DNA]</scope>
    <source>
        <strain evidence="2">Cupriavidus taiwanensis SWF 66322</strain>
    </source>
</reference>
<sequence>MSLPGAATVRWHPDLPDPPHIRAPGRRGRHTAQPAQGPFHRPPLRSSNDWIEQTSVPLDATFRVPPLGRPGQPGPATARFASPEPLAAWPG</sequence>
<feature type="region of interest" description="Disordered" evidence="1">
    <location>
        <begin position="1"/>
        <end position="91"/>
    </location>
</feature>
<feature type="compositionally biased region" description="Basic and acidic residues" evidence="1">
    <location>
        <begin position="11"/>
        <end position="20"/>
    </location>
</feature>